<comment type="caution">
    <text evidence="1">The sequence shown here is derived from an EMBL/GenBank/DDBJ whole genome shotgun (WGS) entry which is preliminary data.</text>
</comment>
<reference evidence="2" key="1">
    <citation type="journal article" date="2019" name="Int. J. Syst. Evol. Microbiol.">
        <title>The Global Catalogue of Microorganisms (GCM) 10K type strain sequencing project: providing services to taxonomists for standard genome sequencing and annotation.</title>
        <authorList>
            <consortium name="The Broad Institute Genomics Platform"/>
            <consortium name="The Broad Institute Genome Sequencing Center for Infectious Disease"/>
            <person name="Wu L."/>
            <person name="Ma J."/>
        </authorList>
    </citation>
    <scope>NUCLEOTIDE SEQUENCE [LARGE SCALE GENOMIC DNA]</scope>
    <source>
        <strain evidence="2">NBRC 106348</strain>
    </source>
</reference>
<organism evidence="1 2">
    <name type="scientific">Luteimicrobium album</name>
    <dbReference type="NCBI Taxonomy" id="1054550"/>
    <lineage>
        <taxon>Bacteria</taxon>
        <taxon>Bacillati</taxon>
        <taxon>Actinomycetota</taxon>
        <taxon>Actinomycetes</taxon>
        <taxon>Micrococcales</taxon>
        <taxon>Luteimicrobium</taxon>
    </lineage>
</organism>
<dbReference type="EMBL" id="BSUK01000001">
    <property type="protein sequence ID" value="GMA24208.1"/>
    <property type="molecule type" value="Genomic_DNA"/>
</dbReference>
<gene>
    <name evidence="1" type="ORF">GCM10025864_19670</name>
</gene>
<evidence type="ECO:0000313" key="1">
    <source>
        <dbReference type="EMBL" id="GMA24208.1"/>
    </source>
</evidence>
<sequence>MMSAADVRGRARSAREFLQVAQERVEIAPDGPSEIAQVAAANAVHAAIAAADAICGRSLGYHASGSDHREAVGLLRSVPGAGARLAPKLARLLSDKTEFTYGGFCTRAEAQRATKDAGALVEELDRLSL</sequence>
<evidence type="ECO:0008006" key="3">
    <source>
        <dbReference type="Google" id="ProtNLM"/>
    </source>
</evidence>
<protein>
    <recommendedName>
        <fullName evidence="3">HEPN domain-containing protein</fullName>
    </recommendedName>
</protein>
<keyword evidence="2" id="KW-1185">Reference proteome</keyword>
<accession>A0ABQ6I0E2</accession>
<name>A0ABQ6I0E2_9MICO</name>
<evidence type="ECO:0000313" key="2">
    <source>
        <dbReference type="Proteomes" id="UP001157091"/>
    </source>
</evidence>
<dbReference type="Proteomes" id="UP001157091">
    <property type="component" value="Unassembled WGS sequence"/>
</dbReference>
<proteinExistence type="predicted"/>